<dbReference type="InterPro" id="IPR029044">
    <property type="entry name" value="Nucleotide-diphossugar_trans"/>
</dbReference>
<keyword evidence="3" id="KW-1185">Reference proteome</keyword>
<gene>
    <name evidence="2" type="ORF">BN9_094390</name>
</gene>
<reference evidence="2 3" key="1">
    <citation type="submission" date="2012-05" db="EMBL/GenBank/DDBJ databases">
        <title>Recombination and specialization in a pathogen metapopulation.</title>
        <authorList>
            <person name="Gardiner A."/>
            <person name="Kemen E."/>
            <person name="Schultz-Larsen T."/>
            <person name="MacLean D."/>
            <person name="Van Oosterhout C."/>
            <person name="Jones J.D.G."/>
        </authorList>
    </citation>
    <scope>NUCLEOTIDE SEQUENCE [LARGE SCALE GENOMIC DNA]</scope>
    <source>
        <strain evidence="2 3">Ac Nc2</strain>
    </source>
</reference>
<organism evidence="2 3">
    <name type="scientific">Albugo candida</name>
    <dbReference type="NCBI Taxonomy" id="65357"/>
    <lineage>
        <taxon>Eukaryota</taxon>
        <taxon>Sar</taxon>
        <taxon>Stramenopiles</taxon>
        <taxon>Oomycota</taxon>
        <taxon>Peronosporomycetes</taxon>
        <taxon>Albuginales</taxon>
        <taxon>Albuginaceae</taxon>
        <taxon>Albugo</taxon>
    </lineage>
</organism>
<dbReference type="STRING" id="65357.A0A024GNQ3"/>
<evidence type="ECO:0000313" key="2">
    <source>
        <dbReference type="EMBL" id="CCI48366.1"/>
    </source>
</evidence>
<evidence type="ECO:0000259" key="1">
    <source>
        <dbReference type="Pfam" id="PF00535"/>
    </source>
</evidence>
<dbReference type="EMBL" id="CAIX01000218">
    <property type="protein sequence ID" value="CCI48366.1"/>
    <property type="molecule type" value="Genomic_DNA"/>
</dbReference>
<dbReference type="InterPro" id="IPR001173">
    <property type="entry name" value="Glyco_trans_2-like"/>
</dbReference>
<dbReference type="AlphaFoldDB" id="A0A024GNQ3"/>
<dbReference type="SUPFAM" id="SSF53448">
    <property type="entry name" value="Nucleotide-diphospho-sugar transferases"/>
    <property type="match status" value="1"/>
</dbReference>
<dbReference type="PANTHER" id="PTHR22916">
    <property type="entry name" value="GLYCOSYLTRANSFERASE"/>
    <property type="match status" value="1"/>
</dbReference>
<dbReference type="Pfam" id="PF00535">
    <property type="entry name" value="Glycos_transf_2"/>
    <property type="match status" value="1"/>
</dbReference>
<proteinExistence type="predicted"/>
<comment type="caution">
    <text evidence="2">The sequence shown here is derived from an EMBL/GenBank/DDBJ whole genome shotgun (WGS) entry which is preliminary data.</text>
</comment>
<sequence>MFEDESEQRSFSSHLLDIFDQKNATDGGLGSFVWFNVDDAFFFDRIDVDHFLPYFFCSQKTSKWHFAFHIKLSPNVWRSHMTNEHMLPLPHFEPFTARISNDGMSNAQNVLLTFNPAQGRVDWNYPWDLSGSVYTNSSVDFIVQGILEKHGRNGINHPNVLELHGNQYLKDSGKIETVQCGCLSRAAMHLLAVNQVQDVFKNPLYTMQLITKEGTSCTPSTSKDLEQYFEAGYIFNELYYKTDRFPSVHIGQLSLIADGPDPCPTKAQPLVSIVIPAYNAEHYVEEAMRSIMNQTYRNLEIFVIDDASTDSTRHIIENLMTEDNRIHYYRNSRNLGVAAALNIGFMKAKGAYIARMDADDISMSERIARQVLFLEKNLYIDILGTSIMTFGQSNMSSADGQSRHSADNTLGRIIIHSLSPIITQWQMLFGCHFAHPTALIRRSVVDRIISKTGQKVIYNESWSCCEDYDLWLRCLYDHQFVMASLGDVLLLHRKHARNISKIQRARQKDEADDIIGKYLPRWIGVHVRREIIQMLRASTTGNEQNDSEIIQTSVGFDEAIRIIHKLGDYFLSICDAQFRTIPSEELQSALSYICQDVVAREGMLALQAFTTGDFTGAARMWISYCERNEREGRTAFCKLLDNTKKARQKDEGVHLSSYIYKSTDL</sequence>
<dbReference type="Gene3D" id="3.90.550.10">
    <property type="entry name" value="Spore Coat Polysaccharide Biosynthesis Protein SpsA, Chain A"/>
    <property type="match status" value="1"/>
</dbReference>
<dbReference type="Proteomes" id="UP000053237">
    <property type="component" value="Unassembled WGS sequence"/>
</dbReference>
<dbReference type="OrthoDB" id="60542at2759"/>
<accession>A0A024GNQ3</accession>
<evidence type="ECO:0000313" key="3">
    <source>
        <dbReference type="Proteomes" id="UP000053237"/>
    </source>
</evidence>
<dbReference type="PANTHER" id="PTHR22916:SF3">
    <property type="entry name" value="UDP-GLCNAC:BETAGAL BETA-1,3-N-ACETYLGLUCOSAMINYLTRANSFERASE-LIKE PROTEIN 1"/>
    <property type="match status" value="1"/>
</dbReference>
<protein>
    <recommendedName>
        <fullName evidence="1">Glycosyltransferase 2-like domain-containing protein</fullName>
    </recommendedName>
</protein>
<dbReference type="InParanoid" id="A0A024GNQ3"/>
<dbReference type="GO" id="GO:0016758">
    <property type="term" value="F:hexosyltransferase activity"/>
    <property type="evidence" value="ECO:0007669"/>
    <property type="project" value="UniProtKB-ARBA"/>
</dbReference>
<name>A0A024GNQ3_9STRA</name>
<feature type="domain" description="Glycosyltransferase 2-like" evidence="1">
    <location>
        <begin position="272"/>
        <end position="446"/>
    </location>
</feature>